<gene>
    <name evidence="2" type="ORF">BOLC8T50579H</name>
</gene>
<dbReference type="AlphaFoldDB" id="A0A3P6FXU8"/>
<dbReference type="EMBL" id="LR031879">
    <property type="protein sequence ID" value="VDD57350.1"/>
    <property type="molecule type" value="Genomic_DNA"/>
</dbReference>
<reference evidence="2" key="1">
    <citation type="submission" date="2018-11" db="EMBL/GenBank/DDBJ databases">
        <authorList>
            <consortium name="Genoscope - CEA"/>
            <person name="William W."/>
        </authorList>
    </citation>
    <scope>NUCLEOTIDE SEQUENCE</scope>
</reference>
<name>A0A3P6FXU8_BRAOL</name>
<evidence type="ECO:0000256" key="1">
    <source>
        <dbReference type="SAM" id="MobiDB-lite"/>
    </source>
</evidence>
<feature type="region of interest" description="Disordered" evidence="1">
    <location>
        <begin position="1"/>
        <end position="34"/>
    </location>
</feature>
<protein>
    <submittedName>
        <fullName evidence="2">Uncharacterized protein</fullName>
    </submittedName>
</protein>
<organism evidence="2">
    <name type="scientific">Brassica oleracea</name>
    <name type="common">Wild cabbage</name>
    <dbReference type="NCBI Taxonomy" id="3712"/>
    <lineage>
        <taxon>Eukaryota</taxon>
        <taxon>Viridiplantae</taxon>
        <taxon>Streptophyta</taxon>
        <taxon>Embryophyta</taxon>
        <taxon>Tracheophyta</taxon>
        <taxon>Spermatophyta</taxon>
        <taxon>Magnoliopsida</taxon>
        <taxon>eudicotyledons</taxon>
        <taxon>Gunneridae</taxon>
        <taxon>Pentapetalae</taxon>
        <taxon>rosids</taxon>
        <taxon>malvids</taxon>
        <taxon>Brassicales</taxon>
        <taxon>Brassicaceae</taxon>
        <taxon>Brassiceae</taxon>
        <taxon>Brassica</taxon>
    </lineage>
</organism>
<sequence length="34" mass="4027">MIGNGYEEMKRHLNKKNVNGYRRNVMNKRTISSS</sequence>
<accession>A0A3P6FXU8</accession>
<evidence type="ECO:0000313" key="2">
    <source>
        <dbReference type="EMBL" id="VDD57350.1"/>
    </source>
</evidence>
<proteinExistence type="predicted"/>